<comment type="caution">
    <text evidence="1">The sequence shown here is derived from an EMBL/GenBank/DDBJ whole genome shotgun (WGS) entry which is preliminary data.</text>
</comment>
<evidence type="ECO:0000313" key="1">
    <source>
        <dbReference type="EMBL" id="MDR7268434.1"/>
    </source>
</evidence>
<dbReference type="Pfam" id="PF08837">
    <property type="entry name" value="DUF1810"/>
    <property type="match status" value="1"/>
</dbReference>
<gene>
    <name evidence="1" type="ORF">J2X20_001063</name>
</gene>
<dbReference type="InterPro" id="IPR036287">
    <property type="entry name" value="Rv1873-like_sf"/>
</dbReference>
<dbReference type="Proteomes" id="UP001180453">
    <property type="component" value="Unassembled WGS sequence"/>
</dbReference>
<dbReference type="RefSeq" id="WP_310261907.1">
    <property type="nucleotide sequence ID" value="NZ_JAVDXU010000001.1"/>
</dbReference>
<name>A0ABU1YHU5_ROSSA</name>
<dbReference type="EMBL" id="JAVDXU010000001">
    <property type="protein sequence ID" value="MDR7268434.1"/>
    <property type="molecule type" value="Genomic_DNA"/>
</dbReference>
<organism evidence="1 2">
    <name type="scientific">Roseateles saccharophilus</name>
    <name type="common">Pseudomonas saccharophila</name>
    <dbReference type="NCBI Taxonomy" id="304"/>
    <lineage>
        <taxon>Bacteria</taxon>
        <taxon>Pseudomonadati</taxon>
        <taxon>Pseudomonadota</taxon>
        <taxon>Betaproteobacteria</taxon>
        <taxon>Burkholderiales</taxon>
        <taxon>Sphaerotilaceae</taxon>
        <taxon>Roseateles</taxon>
    </lineage>
</organism>
<reference evidence="1 2" key="1">
    <citation type="submission" date="2023-07" db="EMBL/GenBank/DDBJ databases">
        <title>Sorghum-associated microbial communities from plants grown in Nebraska, USA.</title>
        <authorList>
            <person name="Schachtman D."/>
        </authorList>
    </citation>
    <scope>NUCLEOTIDE SEQUENCE [LARGE SCALE GENOMIC DNA]</scope>
    <source>
        <strain evidence="1 2">BE314</strain>
    </source>
</reference>
<keyword evidence="2" id="KW-1185">Reference proteome</keyword>
<dbReference type="InterPro" id="IPR014937">
    <property type="entry name" value="DUF1810"/>
</dbReference>
<protein>
    <submittedName>
        <fullName evidence="1">Uncharacterized protein (DUF1810 family)</fullName>
    </submittedName>
</protein>
<sequence>MDSLDRFIHAQEGHYEQALAELKAGRKTSHWIWFVLPQLRGLGRSAMAHEYGIAGRAEAEAYLAHPLLGGRLRECVQAMLAHSGESAAAILGDIDAMKFRSCLTLFDAVSTEPLFGQALDAFYAGQRDAATLALL</sequence>
<proteinExistence type="predicted"/>
<dbReference type="PIRSF" id="PIRSF008546">
    <property type="entry name" value="UCP008546"/>
    <property type="match status" value="1"/>
</dbReference>
<dbReference type="Gene3D" id="1.25.40.380">
    <property type="entry name" value="Protein of unknown function DUF1810"/>
    <property type="match status" value="1"/>
</dbReference>
<dbReference type="SUPFAM" id="SSF140736">
    <property type="entry name" value="Rv1873-like"/>
    <property type="match status" value="1"/>
</dbReference>
<evidence type="ECO:0000313" key="2">
    <source>
        <dbReference type="Proteomes" id="UP001180453"/>
    </source>
</evidence>
<accession>A0ABU1YHU5</accession>